<dbReference type="GO" id="GO:0043531">
    <property type="term" value="F:ADP binding"/>
    <property type="evidence" value="ECO:0007669"/>
    <property type="project" value="InterPro"/>
</dbReference>
<dbReference type="InterPro" id="IPR002182">
    <property type="entry name" value="NB-ARC"/>
</dbReference>
<feature type="repeat" description="TPR" evidence="1">
    <location>
        <begin position="739"/>
        <end position="772"/>
    </location>
</feature>
<keyword evidence="3" id="KW-0675">Receptor</keyword>
<dbReference type="SUPFAM" id="SSF48452">
    <property type="entry name" value="TPR-like"/>
    <property type="match status" value="3"/>
</dbReference>
<accession>A0A4P6JJD4</accession>
<dbReference type="RefSeq" id="WP_129885631.1">
    <property type="nucleotide sequence ID" value="NZ_CP035758.1"/>
</dbReference>
<dbReference type="InterPro" id="IPR027417">
    <property type="entry name" value="P-loop_NTPase"/>
</dbReference>
<dbReference type="SMART" id="SM00255">
    <property type="entry name" value="TIR"/>
    <property type="match status" value="1"/>
</dbReference>
<dbReference type="Gene3D" id="1.25.40.10">
    <property type="entry name" value="Tetratricopeptide repeat domain"/>
    <property type="match status" value="2"/>
</dbReference>
<protein>
    <submittedName>
        <fullName evidence="3">Toll/interleukin-1 receptor domain-containing protein</fullName>
    </submittedName>
</protein>
<feature type="repeat" description="TPR" evidence="1">
    <location>
        <begin position="655"/>
        <end position="688"/>
    </location>
</feature>
<dbReference type="Pfam" id="PF13676">
    <property type="entry name" value="TIR_2"/>
    <property type="match status" value="1"/>
</dbReference>
<name>A0A4P6JJD4_KTERU</name>
<dbReference type="PANTHER" id="PTHR46082:SF6">
    <property type="entry name" value="AAA+ ATPASE DOMAIN-CONTAINING PROTEIN-RELATED"/>
    <property type="match status" value="1"/>
</dbReference>
<dbReference type="Pfam" id="PF00931">
    <property type="entry name" value="NB-ARC"/>
    <property type="match status" value="1"/>
</dbReference>
<evidence type="ECO:0000256" key="1">
    <source>
        <dbReference type="PROSITE-ProRule" id="PRU00339"/>
    </source>
</evidence>
<sequence>MSATSHLGKVLKIFYSYARPDKKLRDELAKHLSGLQRQGLIAGWYDGEIIAGSERDTELKKYLKLSDIILLLISPDFVASDYCYCTEMDQALERHKRGEAYVIPILLRPTALKGLPFAFLQLLPPNGKPVTRSKDKDAAFLKITEALRNVIDEIGAKLPSEPAPPGRTQAASSYWKVPYPRNDFFIGRDSVLEQLHTTFLARKTGVVVQTLNGLGGIGKTQIALEYVYRYTQTYQAIFWVAADPQGDLLADFVSIAQFLQLPEKDEPDQGIIVEAIKQWFQQHEGWLLLFDNVEDITAVNAFRPSAGQGHILITTRAQATGTIATPCEVEPMDLQEGAQFLLRRAKRLPADLPLEQVENQERIAAGEISQLFGGHPLALDQAGAYVEETGQHLADYLDLYQHRHAALLSHRGDTSTDHPESVMMTFSLALESVERTRSDAAELLRFCAFLHPDALPEELLTAGALSFEPRHQRIAHDPFELNAALSVLRKYSLIKRNPATKTVSVHRLVQEVLKNSMEQEQQRQRAESVVRTLGRAFPDGEPASWPICQRYLPHARIGIQLLEFWQMRFVEAVQLLNRVGYYLYKRAEYVEAQLHFEHALKLLAEEEEPLLTAQILSNLGVVQLLLAHYPQAELSLKRALRLREQQLEPTHVELAQNLNELAGVYHNQGQLSRAEPLYQQALTIQEQALGMEDPATVRTLSNLALLNYSQKKYAEAEVVNKRVLAIREKQLGAKHVDTGRSLLNLAYVYYRQQRYTEADPLFRRALAIYQEAYGPEHPQTMIALNGLGLLYTALKRYDEAESLFQQILTRWEEAYGPQYPRIAGVLNAQATISLHKELPDEAESLLRRALQIWEQKSWLEELDFIASFKQTARVYERQEKYVQAEALYKLVITLLQRDRGEAHQEVATAQEEYTSFLHRRRGNSTNEDSNTG</sequence>
<dbReference type="Pfam" id="PF25000">
    <property type="entry name" value="DUF7779"/>
    <property type="match status" value="1"/>
</dbReference>
<organism evidence="3 4">
    <name type="scientific">Ktedonosporobacter rubrisoli</name>
    <dbReference type="NCBI Taxonomy" id="2509675"/>
    <lineage>
        <taxon>Bacteria</taxon>
        <taxon>Bacillati</taxon>
        <taxon>Chloroflexota</taxon>
        <taxon>Ktedonobacteria</taxon>
        <taxon>Ktedonobacterales</taxon>
        <taxon>Ktedonosporobacteraceae</taxon>
        <taxon>Ktedonosporobacter</taxon>
    </lineage>
</organism>
<dbReference type="Gene3D" id="3.40.50.300">
    <property type="entry name" value="P-loop containing nucleotide triphosphate hydrolases"/>
    <property type="match status" value="1"/>
</dbReference>
<keyword evidence="4" id="KW-1185">Reference proteome</keyword>
<dbReference type="OrthoDB" id="136988at2"/>
<dbReference type="NCBIfam" id="NF040586">
    <property type="entry name" value="FxSxx_TPR"/>
    <property type="match status" value="1"/>
</dbReference>
<gene>
    <name evidence="3" type="ORF">EPA93_03090</name>
</gene>
<dbReference type="PANTHER" id="PTHR46082">
    <property type="entry name" value="ATP/GTP-BINDING PROTEIN-RELATED"/>
    <property type="match status" value="1"/>
</dbReference>
<dbReference type="PROSITE" id="PS50005">
    <property type="entry name" value="TPR"/>
    <property type="match status" value="2"/>
</dbReference>
<dbReference type="SUPFAM" id="SSF52200">
    <property type="entry name" value="Toll/Interleukin receptor TIR domain"/>
    <property type="match status" value="1"/>
</dbReference>
<dbReference type="InterPro" id="IPR000157">
    <property type="entry name" value="TIR_dom"/>
</dbReference>
<keyword evidence="1" id="KW-0802">TPR repeat</keyword>
<dbReference type="InterPro" id="IPR035897">
    <property type="entry name" value="Toll_tir_struct_dom_sf"/>
</dbReference>
<dbReference type="InterPro" id="IPR053137">
    <property type="entry name" value="NLR-like"/>
</dbReference>
<dbReference type="InterPro" id="IPR056681">
    <property type="entry name" value="DUF7779"/>
</dbReference>
<dbReference type="SUPFAM" id="SSF52540">
    <property type="entry name" value="P-loop containing nucleoside triphosphate hydrolases"/>
    <property type="match status" value="1"/>
</dbReference>
<dbReference type="InterPro" id="IPR019734">
    <property type="entry name" value="TPR_rpt"/>
</dbReference>
<evidence type="ECO:0000313" key="3">
    <source>
        <dbReference type="EMBL" id="QBD75032.1"/>
    </source>
</evidence>
<dbReference type="AlphaFoldDB" id="A0A4P6JJD4"/>
<dbReference type="GO" id="GO:0007165">
    <property type="term" value="P:signal transduction"/>
    <property type="evidence" value="ECO:0007669"/>
    <property type="project" value="InterPro"/>
</dbReference>
<proteinExistence type="predicted"/>
<evidence type="ECO:0000259" key="2">
    <source>
        <dbReference type="PROSITE" id="PS50104"/>
    </source>
</evidence>
<dbReference type="KEGG" id="kbs:EPA93_03090"/>
<dbReference type="SMART" id="SM00028">
    <property type="entry name" value="TPR"/>
    <property type="match status" value="8"/>
</dbReference>
<dbReference type="Gene3D" id="3.40.50.10140">
    <property type="entry name" value="Toll/interleukin-1 receptor homology (TIR) domain"/>
    <property type="match status" value="1"/>
</dbReference>
<reference evidence="3 4" key="1">
    <citation type="submission" date="2019-01" db="EMBL/GenBank/DDBJ databases">
        <title>Ktedonosporobacter rubrisoli SCAWS-G2.</title>
        <authorList>
            <person name="Huang Y."/>
            <person name="Yan B."/>
        </authorList>
    </citation>
    <scope>NUCLEOTIDE SEQUENCE [LARGE SCALE GENOMIC DNA]</scope>
    <source>
        <strain evidence="3 4">SCAWS-G2</strain>
    </source>
</reference>
<feature type="domain" description="TIR" evidence="2">
    <location>
        <begin position="9"/>
        <end position="151"/>
    </location>
</feature>
<dbReference type="PROSITE" id="PS50104">
    <property type="entry name" value="TIR"/>
    <property type="match status" value="1"/>
</dbReference>
<dbReference type="EMBL" id="CP035758">
    <property type="protein sequence ID" value="QBD75032.1"/>
    <property type="molecule type" value="Genomic_DNA"/>
</dbReference>
<dbReference type="Pfam" id="PF13424">
    <property type="entry name" value="TPR_12"/>
    <property type="match status" value="3"/>
</dbReference>
<dbReference type="Proteomes" id="UP000290365">
    <property type="component" value="Chromosome"/>
</dbReference>
<evidence type="ECO:0000313" key="4">
    <source>
        <dbReference type="Proteomes" id="UP000290365"/>
    </source>
</evidence>
<dbReference type="InterPro" id="IPR011990">
    <property type="entry name" value="TPR-like_helical_dom_sf"/>
</dbReference>